<organism evidence="6 7">
    <name type="scientific">Favolaschia claudopus</name>
    <dbReference type="NCBI Taxonomy" id="2862362"/>
    <lineage>
        <taxon>Eukaryota</taxon>
        <taxon>Fungi</taxon>
        <taxon>Dikarya</taxon>
        <taxon>Basidiomycota</taxon>
        <taxon>Agaricomycotina</taxon>
        <taxon>Agaricomycetes</taxon>
        <taxon>Agaricomycetidae</taxon>
        <taxon>Agaricales</taxon>
        <taxon>Marasmiineae</taxon>
        <taxon>Mycenaceae</taxon>
        <taxon>Favolaschia</taxon>
    </lineage>
</organism>
<evidence type="ECO:0000313" key="6">
    <source>
        <dbReference type="EMBL" id="KAK7021270.1"/>
    </source>
</evidence>
<name>A0AAW0B753_9AGAR</name>
<keyword evidence="2" id="KW-0808">Transferase</keyword>
<evidence type="ECO:0000259" key="5">
    <source>
        <dbReference type="Pfam" id="PF02816"/>
    </source>
</evidence>
<accession>A0AAW0B753</accession>
<feature type="compositionally biased region" description="Low complexity" evidence="4">
    <location>
        <begin position="347"/>
        <end position="361"/>
    </location>
</feature>
<evidence type="ECO:0000256" key="3">
    <source>
        <dbReference type="ARBA" id="ARBA00022777"/>
    </source>
</evidence>
<gene>
    <name evidence="6" type="ORF">R3P38DRAFT_2781399</name>
</gene>
<dbReference type="Pfam" id="PF02816">
    <property type="entry name" value="Alpha_kinase"/>
    <property type="match status" value="1"/>
</dbReference>
<feature type="domain" description="Alpha-type protein kinase" evidence="5">
    <location>
        <begin position="541"/>
        <end position="635"/>
    </location>
</feature>
<dbReference type="GO" id="GO:0005524">
    <property type="term" value="F:ATP binding"/>
    <property type="evidence" value="ECO:0007669"/>
    <property type="project" value="InterPro"/>
</dbReference>
<feature type="compositionally biased region" description="Basic and acidic residues" evidence="4">
    <location>
        <begin position="372"/>
        <end position="391"/>
    </location>
</feature>
<evidence type="ECO:0000256" key="2">
    <source>
        <dbReference type="ARBA" id="ARBA00022679"/>
    </source>
</evidence>
<sequence length="715" mass="79652">MRTAATTKEEHPSRLQNIVQTLVLQPEATARNCQDTLTAPVLYQPVHLLPQAIDHIGGSFQLRLNFNLQLRDAPKGKPGFPEALGENPTHLLEDCISNIRPHWENSSIPIDRRSIPGNGGPNSSVLVSLAPLGPSLGYGYTDKHAGYLEARAHLQQLAYTPTSDHRITLDLRGVIKKPGRVTREIVADMFCVVDKVKASVGASDILTLAWMHLSPKWIEHTNNYPLSITKCSIFTKDWVEITPRNPDVNVIAKRFYKPNTKSPNQPHFKTGKMLINLCIPSNTYQAWEEYDTQQQIDQFSNADSERKSVESEDESVAIVSRTTIQTRSRAGKPPSRSATKSQPLFLGASTASGSGSPANSALRPASFSDSKQSGKENSAFRHENGLTRSHLETPPSRLEMGGLTKLTTISVQASVVKQRTLSELLFDSANFESFLESPPMNIVLFLNLTPGAQKRSGFKLASFGRASKPLFARDLRTDICAKRTFYTEQDEGGIVHHIPNPSSRQAADLAVKVRCIACAGISFIATRNAVDTQLPVEIPRMRFVQVVFATEGKTGEPGGRELIDKPAQGQFRKYINNRTPVPTNFIPRTENHNCALFLAFIQHWKFKRTHGLAFVSDYQGGNTLLTDPQVMSDEYVFKPFSSPLLVLELKITRRYFWVWKYTVRIYGNFDPMDEDLPIAMSISRSALPVPSTKGKRKAEEEPEDSRSGSRRRAET</sequence>
<feature type="compositionally biased region" description="Basic and acidic residues" evidence="4">
    <location>
        <begin position="704"/>
        <end position="715"/>
    </location>
</feature>
<feature type="region of interest" description="Disordered" evidence="4">
    <location>
        <begin position="301"/>
        <end position="399"/>
    </location>
</feature>
<protein>
    <recommendedName>
        <fullName evidence="5">Alpha-type protein kinase domain-containing protein</fullName>
    </recommendedName>
</protein>
<reference evidence="6 7" key="1">
    <citation type="journal article" date="2024" name="J Genomics">
        <title>Draft genome sequencing and assembly of Favolaschia claudopus CIRM-BRFM 2984 isolated from oak limbs.</title>
        <authorList>
            <person name="Navarro D."/>
            <person name="Drula E."/>
            <person name="Chaduli D."/>
            <person name="Cazenave R."/>
            <person name="Ahrendt S."/>
            <person name="Wang J."/>
            <person name="Lipzen A."/>
            <person name="Daum C."/>
            <person name="Barry K."/>
            <person name="Grigoriev I.V."/>
            <person name="Favel A."/>
            <person name="Rosso M.N."/>
            <person name="Martin F."/>
        </authorList>
    </citation>
    <scope>NUCLEOTIDE SEQUENCE [LARGE SCALE GENOMIC DNA]</scope>
    <source>
        <strain evidence="6 7">CIRM-BRFM 2984</strain>
    </source>
</reference>
<dbReference type="Gene3D" id="3.20.200.10">
    <property type="entry name" value="MHCK/EF2 kinase"/>
    <property type="match status" value="1"/>
</dbReference>
<feature type="region of interest" description="Disordered" evidence="4">
    <location>
        <begin position="687"/>
        <end position="715"/>
    </location>
</feature>
<dbReference type="SUPFAM" id="SSF56112">
    <property type="entry name" value="Protein kinase-like (PK-like)"/>
    <property type="match status" value="1"/>
</dbReference>
<keyword evidence="7" id="KW-1185">Reference proteome</keyword>
<keyword evidence="1" id="KW-0723">Serine/threonine-protein kinase</keyword>
<dbReference type="GO" id="GO:0004674">
    <property type="term" value="F:protein serine/threonine kinase activity"/>
    <property type="evidence" value="ECO:0007669"/>
    <property type="project" value="UniProtKB-KW"/>
</dbReference>
<dbReference type="Proteomes" id="UP001362999">
    <property type="component" value="Unassembled WGS sequence"/>
</dbReference>
<evidence type="ECO:0000256" key="4">
    <source>
        <dbReference type="SAM" id="MobiDB-lite"/>
    </source>
</evidence>
<evidence type="ECO:0000313" key="7">
    <source>
        <dbReference type="Proteomes" id="UP001362999"/>
    </source>
</evidence>
<dbReference type="InterPro" id="IPR011009">
    <property type="entry name" value="Kinase-like_dom_sf"/>
</dbReference>
<comment type="caution">
    <text evidence="6">The sequence shown here is derived from an EMBL/GenBank/DDBJ whole genome shotgun (WGS) entry which is preliminary data.</text>
</comment>
<keyword evidence="3" id="KW-0418">Kinase</keyword>
<proteinExistence type="predicted"/>
<evidence type="ECO:0000256" key="1">
    <source>
        <dbReference type="ARBA" id="ARBA00022527"/>
    </source>
</evidence>
<dbReference type="InterPro" id="IPR004166">
    <property type="entry name" value="a-kinase_dom"/>
</dbReference>
<dbReference type="EMBL" id="JAWWNJ010000039">
    <property type="protein sequence ID" value="KAK7021270.1"/>
    <property type="molecule type" value="Genomic_DNA"/>
</dbReference>
<dbReference type="AlphaFoldDB" id="A0AAW0B753"/>